<evidence type="ECO:0000313" key="3">
    <source>
        <dbReference type="EMBL" id="RGE59210.1"/>
    </source>
</evidence>
<evidence type="ECO:0000256" key="2">
    <source>
        <dbReference type="SAM" id="MobiDB-lite"/>
    </source>
</evidence>
<sequence length="572" mass="62990">MFLFVYKSIPIMNLANTNLQTSKCIGGNRAMKKKMLAVLLTAAMMASLASGCGKNAQETAEPAASSAAAESTAPAASGDEETTAGETDQITFPLNETKNFSMLCVINGDTPMDEVDAFKYLNEQSNITFEVNSVPQEDAAEKEGLILSAGDYPDVFIFSSLSKNDIDKYGAEGVFVPLEDYIRTYAPTLTSLLDERELWPYITAPDGHVYEIPALNTGAELEAGFHIWLNYQWLDNLGLSEPKNLDEFHDVLTAFKEQDANGNGDPGDEIPLSVPDGMSYLKNYLPYFGYNLDSETWCANQDGNLVYIPIDEGYKEFLRYFTNLYNEGLLDPASFTQNYDQIAAMGSSGDVLGCFSALASFQFAGRDQDEEYQTLTPFEGQVYPQSTGIMHGSMMITDACEDPATLVAWADQLFTQEGGMLYWLGVEGNSYVNNDDGTWSWNIGGPIGDDIATVREKGTLKYQTAFPGIQPDYWFTGITDPDESYLITQRSKMLDYGEVTLPAMTYSAEETETIASLKADLDSYINQYGAQVITGALDLDESWDNYVSTMNTMGASELFEIYKNAFNAAEGK</sequence>
<evidence type="ECO:0000313" key="4">
    <source>
        <dbReference type="Proteomes" id="UP000260812"/>
    </source>
</evidence>
<dbReference type="Gene3D" id="3.40.190.10">
    <property type="entry name" value="Periplasmic binding protein-like II"/>
    <property type="match status" value="2"/>
</dbReference>
<keyword evidence="4" id="KW-1185">Reference proteome</keyword>
<name>A0A3E3I3B8_9FIRM</name>
<protein>
    <submittedName>
        <fullName evidence="3">Extracellular solute-binding protein</fullName>
    </submittedName>
</protein>
<dbReference type="Proteomes" id="UP000260812">
    <property type="component" value="Unassembled WGS sequence"/>
</dbReference>
<evidence type="ECO:0000256" key="1">
    <source>
        <dbReference type="ARBA" id="ARBA00022729"/>
    </source>
</evidence>
<keyword evidence="1" id="KW-0732">Signal</keyword>
<organism evidence="3 4">
    <name type="scientific">Eisenbergiella massiliensis</name>
    <dbReference type="NCBI Taxonomy" id="1720294"/>
    <lineage>
        <taxon>Bacteria</taxon>
        <taxon>Bacillati</taxon>
        <taxon>Bacillota</taxon>
        <taxon>Clostridia</taxon>
        <taxon>Lachnospirales</taxon>
        <taxon>Lachnospiraceae</taxon>
        <taxon>Eisenbergiella</taxon>
    </lineage>
</organism>
<accession>A0A3E3I3B8</accession>
<dbReference type="PANTHER" id="PTHR43649:SF33">
    <property type="entry name" value="POLYGALACTURONAN_RHAMNOGALACTURONAN-BINDING PROTEIN YTCQ"/>
    <property type="match status" value="1"/>
</dbReference>
<proteinExistence type="predicted"/>
<gene>
    <name evidence="3" type="ORF">DXC51_14645</name>
</gene>
<comment type="caution">
    <text evidence="3">The sequence shown here is derived from an EMBL/GenBank/DDBJ whole genome shotgun (WGS) entry which is preliminary data.</text>
</comment>
<feature type="region of interest" description="Disordered" evidence="2">
    <location>
        <begin position="59"/>
        <end position="86"/>
    </location>
</feature>
<dbReference type="SUPFAM" id="SSF53850">
    <property type="entry name" value="Periplasmic binding protein-like II"/>
    <property type="match status" value="1"/>
</dbReference>
<reference evidence="3 4" key="1">
    <citation type="submission" date="2018-08" db="EMBL/GenBank/DDBJ databases">
        <title>A genome reference for cultivated species of the human gut microbiota.</title>
        <authorList>
            <person name="Zou Y."/>
            <person name="Xue W."/>
            <person name="Luo G."/>
        </authorList>
    </citation>
    <scope>NUCLEOTIDE SEQUENCE [LARGE SCALE GENOMIC DNA]</scope>
    <source>
        <strain evidence="3 4">TF05-5AC</strain>
    </source>
</reference>
<dbReference type="PANTHER" id="PTHR43649">
    <property type="entry name" value="ARABINOSE-BINDING PROTEIN-RELATED"/>
    <property type="match status" value="1"/>
</dbReference>
<feature type="compositionally biased region" description="Low complexity" evidence="2">
    <location>
        <begin position="59"/>
        <end position="77"/>
    </location>
</feature>
<dbReference type="AlphaFoldDB" id="A0A3E3I3B8"/>
<dbReference type="EMBL" id="QVLV01000009">
    <property type="protein sequence ID" value="RGE59210.1"/>
    <property type="molecule type" value="Genomic_DNA"/>
</dbReference>
<dbReference type="InterPro" id="IPR050490">
    <property type="entry name" value="Bact_solute-bd_prot1"/>
</dbReference>